<evidence type="ECO:0000256" key="1">
    <source>
        <dbReference type="SAM" id="MobiDB-lite"/>
    </source>
</evidence>
<dbReference type="AlphaFoldDB" id="A0A8D8AME3"/>
<dbReference type="EMBL" id="HBUE01031762">
    <property type="protein sequence ID" value="CAG6456786.1"/>
    <property type="molecule type" value="Transcribed_RNA"/>
</dbReference>
<protein>
    <submittedName>
        <fullName evidence="2">(northern house mosquito) hypothetical protein</fullName>
    </submittedName>
</protein>
<proteinExistence type="predicted"/>
<organism evidence="2">
    <name type="scientific">Culex pipiens</name>
    <name type="common">House mosquito</name>
    <dbReference type="NCBI Taxonomy" id="7175"/>
    <lineage>
        <taxon>Eukaryota</taxon>
        <taxon>Metazoa</taxon>
        <taxon>Ecdysozoa</taxon>
        <taxon>Arthropoda</taxon>
        <taxon>Hexapoda</taxon>
        <taxon>Insecta</taxon>
        <taxon>Pterygota</taxon>
        <taxon>Neoptera</taxon>
        <taxon>Endopterygota</taxon>
        <taxon>Diptera</taxon>
        <taxon>Nematocera</taxon>
        <taxon>Culicoidea</taxon>
        <taxon>Culicidae</taxon>
        <taxon>Culicinae</taxon>
        <taxon>Culicini</taxon>
        <taxon>Culex</taxon>
        <taxon>Culex</taxon>
    </lineage>
</organism>
<evidence type="ECO:0000313" key="2">
    <source>
        <dbReference type="EMBL" id="CAG6456786.1"/>
    </source>
</evidence>
<accession>A0A8D8AME3</accession>
<feature type="region of interest" description="Disordered" evidence="1">
    <location>
        <begin position="1"/>
        <end position="105"/>
    </location>
</feature>
<sequence>MEGHQKGHSGGSPLPEVQQQRTVRARVPRVPQGQGDEREAVVPRAAARVQVHHPQELGHVPGEPEPPARDRGHPAQRQALPGAEPHACRALADDPGLPGGSAQARTAAAADGQRVVPAEVSVSCSNSPIYTFIL</sequence>
<reference evidence="2" key="1">
    <citation type="submission" date="2021-05" db="EMBL/GenBank/DDBJ databases">
        <authorList>
            <person name="Alioto T."/>
            <person name="Alioto T."/>
            <person name="Gomez Garrido J."/>
        </authorList>
    </citation>
    <scope>NUCLEOTIDE SEQUENCE</scope>
</reference>
<name>A0A8D8AME3_CULPI</name>